<reference evidence="3 5" key="2">
    <citation type="submission" date="2018-12" db="EMBL/GenBank/DDBJ databases">
        <authorList>
            <consortium name="Pathogen Informatics"/>
        </authorList>
    </citation>
    <scope>NUCLEOTIDE SEQUENCE [LARGE SCALE GENOMIC DNA]</scope>
    <source>
        <strain evidence="3 5">NCTC11976</strain>
    </source>
</reference>
<dbReference type="Proteomes" id="UP000277577">
    <property type="component" value="Chromosome"/>
</dbReference>
<gene>
    <name evidence="2" type="primary">dhlC</name>
    <name evidence="2" type="ORF">Lche_0722</name>
    <name evidence="3" type="ORF">NCTC11976_03252</name>
</gene>
<feature type="region of interest" description="Disordered" evidence="1">
    <location>
        <begin position="1"/>
        <end position="31"/>
    </location>
</feature>
<accession>A0A0W0SG73</accession>
<evidence type="ECO:0000256" key="1">
    <source>
        <dbReference type="SAM" id="MobiDB-lite"/>
    </source>
</evidence>
<dbReference type="OrthoDB" id="5643815at2"/>
<dbReference type="EMBL" id="LR134173">
    <property type="protein sequence ID" value="VEB39441.1"/>
    <property type="molecule type" value="Genomic_DNA"/>
</dbReference>
<sequence>MPINSGPKFFKPSTTQENTASSSSQNIPNEGSNTRQLAAQFIDKVIHDSKLDLKTSPILMKHLLHLLKLDDLETKDEAFNLFIKKLTSERIDLTQLINAFKEYVLNNNGICTLLAYIEDNQLISQEEIKQAEDALFVQLHLLCLLESFVATLSNSSQFAEDTFKHILNQRNNPFNKGNTWTNFLFGTPWDTPLFERLKLISIEPGFLQILFQRQMSDKLKITEEDVKQFIEKYHLSSWNASSIIVPNTDERPISIAPMAINIIEACRTDVVSPRYEERGGKENSKSGLGLIGLMEQLNYRTAAKHKKHILPEGVEVRMQHTDDYPLIPGLAINSDPKVVSEFKIDKFWQDLYVSWNARFVISNIDYSFLIFKLMVPSVLGAEAHNFKETRLLALFFIGNLYLSVAPQNNSLFKIGYRLKNADEILKQWGVINQEWASLLLQECTSDSEVMPDKAYEKIIGNYPTLSMLRQLTLFSQDPEAYRMLVKGTTAEQEVDEQEKPKTSKQKVDKQQETKTGKQGVEEQERTSSGKEERVFLKPQ</sequence>
<proteinExistence type="predicted"/>
<dbReference type="EMBL" id="LNXW01000009">
    <property type="protein sequence ID" value="KTC82458.1"/>
    <property type="molecule type" value="Genomic_DNA"/>
</dbReference>
<dbReference type="Proteomes" id="UP000054921">
    <property type="component" value="Unassembled WGS sequence"/>
</dbReference>
<dbReference type="PATRIC" id="fig|28084.5.peg.775"/>
<dbReference type="RefSeq" id="WP_051544444.1">
    <property type="nucleotide sequence ID" value="NZ_CAAAIT010000003.1"/>
</dbReference>
<evidence type="ECO:0000313" key="3">
    <source>
        <dbReference type="EMBL" id="VEB39441.1"/>
    </source>
</evidence>
<reference evidence="2 4" key="1">
    <citation type="submission" date="2015-11" db="EMBL/GenBank/DDBJ databases">
        <title>Genomic analysis of 38 Legionella species identifies large and diverse effector repertoires.</title>
        <authorList>
            <person name="Burstein D."/>
            <person name="Amaro F."/>
            <person name="Zusman T."/>
            <person name="Lifshitz Z."/>
            <person name="Cohen O."/>
            <person name="Gilbert J.A."/>
            <person name="Pupko T."/>
            <person name="Shuman H.A."/>
            <person name="Segal G."/>
        </authorList>
    </citation>
    <scope>NUCLEOTIDE SEQUENCE [LARGE SCALE GENOMIC DNA]</scope>
    <source>
        <strain evidence="2 4">ORW</strain>
    </source>
</reference>
<name>A0A0W0SG73_9GAMM</name>
<dbReference type="AlphaFoldDB" id="A0A0W0SG73"/>
<evidence type="ECO:0000313" key="5">
    <source>
        <dbReference type="Proteomes" id="UP000277577"/>
    </source>
</evidence>
<keyword evidence="5" id="KW-1185">Reference proteome</keyword>
<evidence type="ECO:0000313" key="2">
    <source>
        <dbReference type="EMBL" id="KTC82458.1"/>
    </source>
</evidence>
<feature type="region of interest" description="Disordered" evidence="1">
    <location>
        <begin position="489"/>
        <end position="539"/>
    </location>
</feature>
<feature type="compositionally biased region" description="Basic and acidic residues" evidence="1">
    <location>
        <begin position="497"/>
        <end position="539"/>
    </location>
</feature>
<evidence type="ECO:0000313" key="4">
    <source>
        <dbReference type="Proteomes" id="UP000054921"/>
    </source>
</evidence>
<feature type="compositionally biased region" description="Polar residues" evidence="1">
    <location>
        <begin position="12"/>
        <end position="31"/>
    </location>
</feature>
<protein>
    <submittedName>
        <fullName evidence="2 3">Symporter</fullName>
    </submittedName>
</protein>
<organism evidence="2 4">
    <name type="scientific">Legionella cherrii</name>
    <dbReference type="NCBI Taxonomy" id="28084"/>
    <lineage>
        <taxon>Bacteria</taxon>
        <taxon>Pseudomonadati</taxon>
        <taxon>Pseudomonadota</taxon>
        <taxon>Gammaproteobacteria</taxon>
        <taxon>Legionellales</taxon>
        <taxon>Legionellaceae</taxon>
        <taxon>Legionella</taxon>
    </lineage>
</organism>